<evidence type="ECO:0000256" key="1">
    <source>
        <dbReference type="SAM" id="MobiDB-lite"/>
    </source>
</evidence>
<comment type="caution">
    <text evidence="2">The sequence shown here is derived from an EMBL/GenBank/DDBJ whole genome shotgun (WGS) entry which is preliminary data.</text>
</comment>
<accession>A0ABN9TQ06</accession>
<feature type="region of interest" description="Disordered" evidence="1">
    <location>
        <begin position="18"/>
        <end position="48"/>
    </location>
</feature>
<dbReference type="EMBL" id="CAUYUJ010014951">
    <property type="protein sequence ID" value="CAK0848128.1"/>
    <property type="molecule type" value="Genomic_DNA"/>
</dbReference>
<dbReference type="Proteomes" id="UP001189429">
    <property type="component" value="Unassembled WGS sequence"/>
</dbReference>
<reference evidence="2" key="1">
    <citation type="submission" date="2023-10" db="EMBL/GenBank/DDBJ databases">
        <authorList>
            <person name="Chen Y."/>
            <person name="Shah S."/>
            <person name="Dougan E. K."/>
            <person name="Thang M."/>
            <person name="Chan C."/>
        </authorList>
    </citation>
    <scope>NUCLEOTIDE SEQUENCE [LARGE SCALE GENOMIC DNA]</scope>
</reference>
<proteinExistence type="predicted"/>
<organism evidence="2 3">
    <name type="scientific">Prorocentrum cordatum</name>
    <dbReference type="NCBI Taxonomy" id="2364126"/>
    <lineage>
        <taxon>Eukaryota</taxon>
        <taxon>Sar</taxon>
        <taxon>Alveolata</taxon>
        <taxon>Dinophyceae</taxon>
        <taxon>Prorocentrales</taxon>
        <taxon>Prorocentraceae</taxon>
        <taxon>Prorocentrum</taxon>
    </lineage>
</organism>
<sequence>MDEAAGFAGVLELGASEGVEGVELPGDADEKPPTRRVRRGGRDAVRRASVGQGRRAVVLAVGEDWECEGLDDAGEAQCAYRVQARVVYQATAPWQSMTGAPLWSAMLAYGT</sequence>
<evidence type="ECO:0000313" key="3">
    <source>
        <dbReference type="Proteomes" id="UP001189429"/>
    </source>
</evidence>
<keyword evidence="3" id="KW-1185">Reference proteome</keyword>
<evidence type="ECO:0000313" key="2">
    <source>
        <dbReference type="EMBL" id="CAK0848128.1"/>
    </source>
</evidence>
<protein>
    <submittedName>
        <fullName evidence="2">Uncharacterized protein</fullName>
    </submittedName>
</protein>
<name>A0ABN9TQ06_9DINO</name>
<gene>
    <name evidence="2" type="ORF">PCOR1329_LOCUS41151</name>
</gene>